<evidence type="ECO:0000256" key="2">
    <source>
        <dbReference type="SAM" id="Phobius"/>
    </source>
</evidence>
<dbReference type="EMBL" id="JAUHJQ010000002">
    <property type="protein sequence ID" value="MDN4172925.1"/>
    <property type="molecule type" value="Genomic_DNA"/>
</dbReference>
<gene>
    <name evidence="3" type="ORF">QWY28_08240</name>
</gene>
<organism evidence="3 4">
    <name type="scientific">Nocardioides oceani</name>
    <dbReference type="NCBI Taxonomy" id="3058369"/>
    <lineage>
        <taxon>Bacteria</taxon>
        <taxon>Bacillati</taxon>
        <taxon>Actinomycetota</taxon>
        <taxon>Actinomycetes</taxon>
        <taxon>Propionibacteriales</taxon>
        <taxon>Nocardioidaceae</taxon>
        <taxon>Nocardioides</taxon>
    </lineage>
</organism>
<feature type="transmembrane region" description="Helical" evidence="2">
    <location>
        <begin position="214"/>
        <end position="235"/>
    </location>
</feature>
<dbReference type="PANTHER" id="PTHR40761:SF1">
    <property type="entry name" value="CONSERVED INTEGRAL MEMBRANE ALANINE VALINE AND LEUCINE RICH PROTEIN-RELATED"/>
    <property type="match status" value="1"/>
</dbReference>
<protein>
    <recommendedName>
        <fullName evidence="5">DMT family transporter</fullName>
    </recommendedName>
</protein>
<keyword evidence="2" id="KW-0812">Transmembrane</keyword>
<evidence type="ECO:0000313" key="4">
    <source>
        <dbReference type="Proteomes" id="UP001168620"/>
    </source>
</evidence>
<evidence type="ECO:0000313" key="3">
    <source>
        <dbReference type="EMBL" id="MDN4172925.1"/>
    </source>
</evidence>
<keyword evidence="2" id="KW-0472">Membrane</keyword>
<feature type="transmembrane region" description="Helical" evidence="2">
    <location>
        <begin position="130"/>
        <end position="149"/>
    </location>
</feature>
<feature type="transmembrane region" description="Helical" evidence="2">
    <location>
        <begin position="101"/>
        <end position="118"/>
    </location>
</feature>
<keyword evidence="4" id="KW-1185">Reference proteome</keyword>
<evidence type="ECO:0008006" key="5">
    <source>
        <dbReference type="Google" id="ProtNLM"/>
    </source>
</evidence>
<feature type="transmembrane region" description="Helical" evidence="2">
    <location>
        <begin position="182"/>
        <end position="202"/>
    </location>
</feature>
<dbReference type="InterPro" id="IPR037185">
    <property type="entry name" value="EmrE-like"/>
</dbReference>
<keyword evidence="2" id="KW-1133">Transmembrane helix</keyword>
<reference evidence="3" key="1">
    <citation type="submission" date="2023-06" db="EMBL/GenBank/DDBJ databases">
        <title>Draft genome sequence of Nocardioides sp. SOB77.</title>
        <authorList>
            <person name="Zhang G."/>
        </authorList>
    </citation>
    <scope>NUCLEOTIDE SEQUENCE</scope>
    <source>
        <strain evidence="3">SOB77</strain>
    </source>
</reference>
<dbReference type="RefSeq" id="WP_300951893.1">
    <property type="nucleotide sequence ID" value="NZ_JAUHJQ010000002.1"/>
</dbReference>
<name>A0ABT8FEN5_9ACTN</name>
<feature type="transmembrane region" description="Helical" evidence="2">
    <location>
        <begin position="78"/>
        <end position="95"/>
    </location>
</feature>
<feature type="transmembrane region" description="Helical" evidence="2">
    <location>
        <begin position="48"/>
        <end position="71"/>
    </location>
</feature>
<comment type="caution">
    <text evidence="3">The sequence shown here is derived from an EMBL/GenBank/DDBJ whole genome shotgun (WGS) entry which is preliminary data.</text>
</comment>
<evidence type="ECO:0000256" key="1">
    <source>
        <dbReference type="SAM" id="MobiDB-lite"/>
    </source>
</evidence>
<dbReference type="SUPFAM" id="SSF103481">
    <property type="entry name" value="Multidrug resistance efflux transporter EmrE"/>
    <property type="match status" value="1"/>
</dbReference>
<feature type="region of interest" description="Disordered" evidence="1">
    <location>
        <begin position="270"/>
        <end position="296"/>
    </location>
</feature>
<proteinExistence type="predicted"/>
<dbReference type="PANTHER" id="PTHR40761">
    <property type="entry name" value="CONSERVED INTEGRAL MEMBRANE ALANINE VALINE AND LEUCINE RICH PROTEIN-RELATED"/>
    <property type="match status" value="1"/>
</dbReference>
<accession>A0ABT8FEN5</accession>
<feature type="compositionally biased region" description="Pro residues" evidence="1">
    <location>
        <begin position="285"/>
        <end position="296"/>
    </location>
</feature>
<feature type="transmembrane region" description="Helical" evidence="2">
    <location>
        <begin position="241"/>
        <end position="262"/>
    </location>
</feature>
<dbReference type="Proteomes" id="UP001168620">
    <property type="component" value="Unassembled WGS sequence"/>
</dbReference>
<sequence>MSWLGLIAGLGGALLFGLGAVAQAHGVRRVAERPTGLLGFVRASVRDPWTMGVVAAYLAGFVLHAVAIWLLPLYLAQAATAMSFPVTALAAALVGERLRPAAWAAVGVVTGGLVLLAIGSGEAGPVVSSAAFAPAVWLGVVALAALAVVGRHLGGGVLGTLAGLGYAGSAIAVRGTGTPVDLTVVAVALAVPAYSLVAFWLYSLGLHSDEVSAATAPMIVGQTFVPALVGVLLLGDGVRAGWGPAVTAGLLLSTAGAAWLAAPRRDLAGLRRDDAPGTASSPGRAPRPGPAPRRSP</sequence>